<evidence type="ECO:0000313" key="2">
    <source>
        <dbReference type="EMBL" id="CAB4215872.1"/>
    </source>
</evidence>
<dbReference type="EMBL" id="LR797056">
    <property type="protein sequence ID" value="CAB4184183.1"/>
    <property type="molecule type" value="Genomic_DNA"/>
</dbReference>
<dbReference type="EMBL" id="LR798410">
    <property type="protein sequence ID" value="CAB5230047.1"/>
    <property type="molecule type" value="Genomic_DNA"/>
</dbReference>
<evidence type="ECO:0000313" key="1">
    <source>
        <dbReference type="EMBL" id="CAB4184183.1"/>
    </source>
</evidence>
<dbReference type="EMBL" id="LR797433">
    <property type="protein sequence ID" value="CAB4215872.1"/>
    <property type="molecule type" value="Genomic_DNA"/>
</dbReference>
<protein>
    <submittedName>
        <fullName evidence="1">Uncharacterized protein</fullName>
    </submittedName>
</protein>
<name>A0A6J5QIL7_9CAUD</name>
<organism evidence="1">
    <name type="scientific">uncultured Caudovirales phage</name>
    <dbReference type="NCBI Taxonomy" id="2100421"/>
    <lineage>
        <taxon>Viruses</taxon>
        <taxon>Duplodnaviria</taxon>
        <taxon>Heunggongvirae</taxon>
        <taxon>Uroviricota</taxon>
        <taxon>Caudoviricetes</taxon>
        <taxon>Peduoviridae</taxon>
        <taxon>Maltschvirus</taxon>
        <taxon>Maltschvirus maltsch</taxon>
    </lineage>
</organism>
<gene>
    <name evidence="1" type="ORF">UFOVP1109_38</name>
    <name evidence="2" type="ORF">UFOVP1473_21</name>
    <name evidence="3" type="ORF">UFOVP1560_29</name>
</gene>
<proteinExistence type="predicted"/>
<evidence type="ECO:0000313" key="3">
    <source>
        <dbReference type="EMBL" id="CAB5230047.1"/>
    </source>
</evidence>
<reference evidence="1" key="1">
    <citation type="submission" date="2020-05" db="EMBL/GenBank/DDBJ databases">
        <authorList>
            <person name="Chiriac C."/>
            <person name="Salcher M."/>
            <person name="Ghai R."/>
            <person name="Kavagutti S V."/>
        </authorList>
    </citation>
    <scope>NUCLEOTIDE SEQUENCE</scope>
</reference>
<sequence length="112" mass="11551">MAYDSAFSPFGQTHLVGTTSVQIKATNNDNPTSYRIRNLKTTDQYFSWAPPAPGDAAVTCVTPAAPTNGAPVTNTLGMAGTSTIVISGIPANAWFLSNVAAGFEVTAGEGKL</sequence>
<accession>A0A6J5QIL7</accession>